<evidence type="ECO:0000313" key="2">
    <source>
        <dbReference type="EMBL" id="QHU22353.1"/>
    </source>
</evidence>
<sequence>MTKKNGTVKRKHTSTKSIRRLKKIIKKIPHTRSKKQIKIRTIKRGGAASEKKKIEQRELIKQWVNGNITNNQFYKQLPQSKTNSKEDGTSKEPKARDNKLYEAFLNKKINTNALLNLLMNENKTISEEMNSPSKVDTISEKGEQNTNSMNGNSINGNSINGNSMNGNEYSNMSGWHKWLLFVYDPNKFEKLEVQEMKNREEENTKKLWEPVLSNNPHSKRESEGEYNIEAIKTSINTLNKQRIFVVTSPEIEDKTDELASLTKAINEQLKILEKYKFDNEMIDKLRGNLQKEMDYYLKHVENFIPPQFLIVLLTKYVNLKKHDQLQLTQDERKKVDQYEREYPVHYNAALTTVLEHQKDFNLVDHENLHENTSAFKVLLLKMGNIDEFLFKIKLQSLLNIYTPNNYYENLKKEYFKFRQVWLTSNSLNTQKNKKEKEFQKQLANIIYNAGLKYFKQIYIDDDINGATNFATGKVSKPPVLNYYKSKELMFFIISELENRKQTHVSIRDIHNKMDELRFLGVTTDDVVLKQILFGEIEQILFENFESNWIKQGMSKKVINAKNIYALVEDFTKNPMKHISQQKLAQTIINGRWRNITEKQFEMIKQTLTNRLEIANTTFNSHLNTNQLTKIERPKNKNRAVKPKGESGKNITNNERVNQKILADSVIQYRKWLSKGGIKSASATNNEVIDHVKYLIEKYPGEDIEFAAATEQSLRENKN</sequence>
<proteinExistence type="predicted"/>
<evidence type="ECO:0000256" key="1">
    <source>
        <dbReference type="SAM" id="MobiDB-lite"/>
    </source>
</evidence>
<dbReference type="EMBL" id="MN741006">
    <property type="protein sequence ID" value="QHU22353.1"/>
    <property type="molecule type" value="Genomic_DNA"/>
</dbReference>
<feature type="compositionally biased region" description="Basic and acidic residues" evidence="1">
    <location>
        <begin position="83"/>
        <end position="95"/>
    </location>
</feature>
<reference evidence="2" key="1">
    <citation type="journal article" date="2020" name="Nature">
        <title>Giant virus diversity and host interactions through global metagenomics.</title>
        <authorList>
            <person name="Schulz F."/>
            <person name="Roux S."/>
            <person name="Paez-Espino D."/>
            <person name="Jungbluth S."/>
            <person name="Walsh D.A."/>
            <person name="Denef V.J."/>
            <person name="McMahon K.D."/>
            <person name="Konstantinidis K.T."/>
            <person name="Eloe-Fadrosh E.A."/>
            <person name="Kyrpides N.C."/>
            <person name="Woyke T."/>
        </authorList>
    </citation>
    <scope>NUCLEOTIDE SEQUENCE</scope>
    <source>
        <strain evidence="2">GVMAG-S-ERX555907-102</strain>
    </source>
</reference>
<dbReference type="AlphaFoldDB" id="A0A6C0KYL9"/>
<accession>A0A6C0KYL9</accession>
<organism evidence="2">
    <name type="scientific">viral metagenome</name>
    <dbReference type="NCBI Taxonomy" id="1070528"/>
    <lineage>
        <taxon>unclassified sequences</taxon>
        <taxon>metagenomes</taxon>
        <taxon>organismal metagenomes</taxon>
    </lineage>
</organism>
<protein>
    <submittedName>
        <fullName evidence="2">Uncharacterized protein</fullName>
    </submittedName>
</protein>
<name>A0A6C0KYL9_9ZZZZ</name>
<feature type="region of interest" description="Disordered" evidence="1">
    <location>
        <begin position="74"/>
        <end position="95"/>
    </location>
</feature>